<dbReference type="EMBL" id="LR796999">
    <property type="protein sequence ID" value="CAB4180278.1"/>
    <property type="molecule type" value="Genomic_DNA"/>
</dbReference>
<reference evidence="3" key="1">
    <citation type="submission" date="2020-05" db="EMBL/GenBank/DDBJ databases">
        <authorList>
            <person name="Chiriac C."/>
            <person name="Salcher M."/>
            <person name="Ghai R."/>
            <person name="Kavagutti S V."/>
        </authorList>
    </citation>
    <scope>NUCLEOTIDE SEQUENCE</scope>
</reference>
<organism evidence="3">
    <name type="scientific">uncultured Caudovirales phage</name>
    <dbReference type="NCBI Taxonomy" id="2100421"/>
    <lineage>
        <taxon>Viruses</taxon>
        <taxon>Duplodnaviria</taxon>
        <taxon>Heunggongvirae</taxon>
        <taxon>Uroviricota</taxon>
        <taxon>Caudoviricetes</taxon>
        <taxon>Peduoviridae</taxon>
        <taxon>Maltschvirus</taxon>
        <taxon>Maltschvirus maltsch</taxon>
    </lineage>
</organism>
<evidence type="ECO:0000313" key="3">
    <source>
        <dbReference type="EMBL" id="CAB4194124.1"/>
    </source>
</evidence>
<sequence>MTIKYEKVTFETGEAIKATNEDNVDSWIPVDLANSDYQAYLEATIK</sequence>
<dbReference type="EMBL" id="LR797201">
    <property type="protein sequence ID" value="CAB4194124.1"/>
    <property type="molecule type" value="Genomic_DNA"/>
</dbReference>
<accession>A0A6J5RQN3</accession>
<protein>
    <submittedName>
        <fullName evidence="3">Uncharacterized protein</fullName>
    </submittedName>
</protein>
<proteinExistence type="predicted"/>
<evidence type="ECO:0000313" key="2">
    <source>
        <dbReference type="EMBL" id="CAB4180278.1"/>
    </source>
</evidence>
<gene>
    <name evidence="2" type="ORF">UFOVP1042_15</name>
    <name evidence="3" type="ORF">UFOVP1262_10</name>
    <name evidence="1" type="ORF">UFOVP863_9</name>
</gene>
<name>A0A6J5RQN3_9CAUD</name>
<evidence type="ECO:0000313" key="1">
    <source>
        <dbReference type="EMBL" id="CAB4167310.1"/>
    </source>
</evidence>
<dbReference type="EMBL" id="LR796801">
    <property type="protein sequence ID" value="CAB4167310.1"/>
    <property type="molecule type" value="Genomic_DNA"/>
</dbReference>